<name>A0ABD2D050_VESMC</name>
<evidence type="ECO:0000256" key="1">
    <source>
        <dbReference type="SAM" id="MobiDB-lite"/>
    </source>
</evidence>
<feature type="compositionally biased region" description="Basic and acidic residues" evidence="1">
    <location>
        <begin position="11"/>
        <end position="22"/>
    </location>
</feature>
<dbReference type="EMBL" id="JAYRBN010000008">
    <property type="protein sequence ID" value="KAL2750762.1"/>
    <property type="molecule type" value="Genomic_DNA"/>
</dbReference>
<keyword evidence="3" id="KW-1185">Reference proteome</keyword>
<evidence type="ECO:0000313" key="2">
    <source>
        <dbReference type="EMBL" id="KAL2750762.1"/>
    </source>
</evidence>
<feature type="non-terminal residue" evidence="2">
    <location>
        <position position="222"/>
    </location>
</feature>
<protein>
    <submittedName>
        <fullName evidence="2">Uncharacterized protein</fullName>
    </submittedName>
</protein>
<accession>A0ABD2D050</accession>
<feature type="region of interest" description="Disordered" evidence="1">
    <location>
        <begin position="1"/>
        <end position="22"/>
    </location>
</feature>
<dbReference type="Proteomes" id="UP001607303">
    <property type="component" value="Unassembled WGS sequence"/>
</dbReference>
<feature type="region of interest" description="Disordered" evidence="1">
    <location>
        <begin position="47"/>
        <end position="72"/>
    </location>
</feature>
<feature type="compositionally biased region" description="Low complexity" evidence="1">
    <location>
        <begin position="111"/>
        <end position="120"/>
    </location>
</feature>
<gene>
    <name evidence="2" type="ORF">V1477_000865</name>
</gene>
<proteinExistence type="predicted"/>
<organism evidence="2 3">
    <name type="scientific">Vespula maculifrons</name>
    <name type="common">Eastern yellow jacket</name>
    <name type="synonym">Wasp</name>
    <dbReference type="NCBI Taxonomy" id="7453"/>
    <lineage>
        <taxon>Eukaryota</taxon>
        <taxon>Metazoa</taxon>
        <taxon>Ecdysozoa</taxon>
        <taxon>Arthropoda</taxon>
        <taxon>Hexapoda</taxon>
        <taxon>Insecta</taxon>
        <taxon>Pterygota</taxon>
        <taxon>Neoptera</taxon>
        <taxon>Endopterygota</taxon>
        <taxon>Hymenoptera</taxon>
        <taxon>Apocrita</taxon>
        <taxon>Aculeata</taxon>
        <taxon>Vespoidea</taxon>
        <taxon>Vespidae</taxon>
        <taxon>Vespinae</taxon>
        <taxon>Vespula</taxon>
    </lineage>
</organism>
<feature type="compositionally biased region" description="Basic and acidic residues" evidence="1">
    <location>
        <begin position="97"/>
        <end position="106"/>
    </location>
</feature>
<comment type="caution">
    <text evidence="2">The sequence shown here is derived from an EMBL/GenBank/DDBJ whole genome shotgun (WGS) entry which is preliminary data.</text>
</comment>
<reference evidence="2 3" key="1">
    <citation type="journal article" date="2024" name="Ann. Entomol. Soc. Am.">
        <title>Genomic analyses of the southern and eastern yellowjacket wasps (Hymenoptera: Vespidae) reveal evolutionary signatures of social life.</title>
        <authorList>
            <person name="Catto M.A."/>
            <person name="Caine P.B."/>
            <person name="Orr S.E."/>
            <person name="Hunt B.G."/>
            <person name="Goodisman M.A.D."/>
        </authorList>
    </citation>
    <scope>NUCLEOTIDE SEQUENCE [LARGE SCALE GENOMIC DNA]</scope>
    <source>
        <strain evidence="2">232</strain>
        <tissue evidence="2">Head and thorax</tissue>
    </source>
</reference>
<dbReference type="AlphaFoldDB" id="A0ABD2D050"/>
<evidence type="ECO:0000313" key="3">
    <source>
        <dbReference type="Proteomes" id="UP001607303"/>
    </source>
</evidence>
<sequence>MVDGRKNHKSHPYEETKNTIDNGRQLEREKICVLRYGEEKKYCKRHEERSKCAPRRRRGKEALKNVPSSHSIRMKRCVRDENSRRKYDLTWRGSGVNREKKREPKQSEPSQVKTKVQQKQTKQKGKGTRTLVRYTIGTTAGRPLTETNVFIRKNQEARRKSRTERVRFGIGGEGSRKRLRSRGWRPVAPHSPLGTLPLLARGAHAVAAVAATAGLGCCRKGG</sequence>
<feature type="compositionally biased region" description="Basic residues" evidence="1">
    <location>
        <begin position="1"/>
        <end position="10"/>
    </location>
</feature>
<feature type="region of interest" description="Disordered" evidence="1">
    <location>
        <begin position="89"/>
        <end position="128"/>
    </location>
</feature>